<dbReference type="Pfam" id="PF08447">
    <property type="entry name" value="PAS_3"/>
    <property type="match status" value="1"/>
</dbReference>
<dbReference type="FunFam" id="3.30.70.270:FF:000001">
    <property type="entry name" value="Diguanylate cyclase domain protein"/>
    <property type="match status" value="1"/>
</dbReference>
<comment type="subcellular location">
    <subcellularLocation>
        <location evidence="2">Cell inner membrane</location>
    </subcellularLocation>
</comment>
<dbReference type="InterPro" id="IPR013655">
    <property type="entry name" value="PAS_fold_3"/>
</dbReference>
<dbReference type="Proteomes" id="UP000285757">
    <property type="component" value="Unassembled WGS sequence"/>
</dbReference>
<keyword evidence="5" id="KW-1133">Transmembrane helix</keyword>
<name>A0A423KXJ7_PSEFL</name>
<dbReference type="SMART" id="SM00091">
    <property type="entry name" value="PAS"/>
    <property type="match status" value="2"/>
</dbReference>
<organism evidence="9 10">
    <name type="scientific">Pseudomonas fluorescens</name>
    <dbReference type="NCBI Taxonomy" id="294"/>
    <lineage>
        <taxon>Bacteria</taxon>
        <taxon>Pseudomonadati</taxon>
        <taxon>Pseudomonadota</taxon>
        <taxon>Gammaproteobacteria</taxon>
        <taxon>Pseudomonadales</taxon>
        <taxon>Pseudomonadaceae</taxon>
        <taxon>Pseudomonas</taxon>
    </lineage>
</organism>
<feature type="transmembrane region" description="Helical" evidence="5">
    <location>
        <begin position="40"/>
        <end position="61"/>
    </location>
</feature>
<accession>A0A423KXJ7</accession>
<dbReference type="Gene3D" id="3.30.70.270">
    <property type="match status" value="1"/>
</dbReference>
<dbReference type="InterPro" id="IPR029787">
    <property type="entry name" value="Nucleotide_cyclase"/>
</dbReference>
<dbReference type="InterPro" id="IPR000700">
    <property type="entry name" value="PAS-assoc_C"/>
</dbReference>
<dbReference type="SMART" id="SM00267">
    <property type="entry name" value="GGDEF"/>
    <property type="match status" value="1"/>
</dbReference>
<dbReference type="Pfam" id="PF13426">
    <property type="entry name" value="PAS_9"/>
    <property type="match status" value="1"/>
</dbReference>
<dbReference type="SUPFAM" id="SSF55073">
    <property type="entry name" value="Nucleotide cyclase"/>
    <property type="match status" value="1"/>
</dbReference>
<feature type="domain" description="PAS" evidence="6">
    <location>
        <begin position="86"/>
        <end position="142"/>
    </location>
</feature>
<evidence type="ECO:0000256" key="1">
    <source>
        <dbReference type="ARBA" id="ARBA00001946"/>
    </source>
</evidence>
<dbReference type="NCBIfam" id="TIGR00229">
    <property type="entry name" value="sensory_box"/>
    <property type="match status" value="1"/>
</dbReference>
<dbReference type="CDD" id="cd00130">
    <property type="entry name" value="PAS"/>
    <property type="match status" value="2"/>
</dbReference>
<comment type="cofactor">
    <cofactor evidence="1">
        <name>Mg(2+)</name>
        <dbReference type="ChEBI" id="CHEBI:18420"/>
    </cofactor>
</comment>
<dbReference type="RefSeq" id="WP_123536132.1">
    <property type="nucleotide sequence ID" value="NZ_MOBU01000031.1"/>
</dbReference>
<dbReference type="PROSITE" id="PS50113">
    <property type="entry name" value="PAC"/>
    <property type="match status" value="1"/>
</dbReference>
<comment type="catalytic activity">
    <reaction evidence="4">
        <text>2 GTP = 3',3'-c-di-GMP + 2 diphosphate</text>
        <dbReference type="Rhea" id="RHEA:24898"/>
        <dbReference type="ChEBI" id="CHEBI:33019"/>
        <dbReference type="ChEBI" id="CHEBI:37565"/>
        <dbReference type="ChEBI" id="CHEBI:58805"/>
        <dbReference type="EC" id="2.7.7.65"/>
    </reaction>
</comment>
<protein>
    <recommendedName>
        <fullName evidence="3">diguanylate cyclase</fullName>
        <ecNumber evidence="3">2.7.7.65</ecNumber>
    </recommendedName>
</protein>
<dbReference type="InterPro" id="IPR043128">
    <property type="entry name" value="Rev_trsase/Diguanyl_cyclase"/>
</dbReference>
<dbReference type="NCBIfam" id="TIGR00254">
    <property type="entry name" value="GGDEF"/>
    <property type="match status" value="1"/>
</dbReference>
<evidence type="ECO:0000259" key="8">
    <source>
        <dbReference type="PROSITE" id="PS50887"/>
    </source>
</evidence>
<dbReference type="PANTHER" id="PTHR45138">
    <property type="entry name" value="REGULATORY COMPONENTS OF SENSORY TRANSDUCTION SYSTEM"/>
    <property type="match status" value="1"/>
</dbReference>
<evidence type="ECO:0000259" key="7">
    <source>
        <dbReference type="PROSITE" id="PS50113"/>
    </source>
</evidence>
<dbReference type="Gene3D" id="3.30.450.20">
    <property type="entry name" value="PAS domain"/>
    <property type="match status" value="2"/>
</dbReference>
<keyword evidence="5" id="KW-0472">Membrane</keyword>
<dbReference type="CDD" id="cd01949">
    <property type="entry name" value="GGDEF"/>
    <property type="match status" value="1"/>
</dbReference>
<dbReference type="PROSITE" id="PS50887">
    <property type="entry name" value="GGDEF"/>
    <property type="match status" value="1"/>
</dbReference>
<dbReference type="PANTHER" id="PTHR45138:SF9">
    <property type="entry name" value="DIGUANYLATE CYCLASE DGCM-RELATED"/>
    <property type="match status" value="1"/>
</dbReference>
<dbReference type="AlphaFoldDB" id="A0A423KXJ7"/>
<evidence type="ECO:0000256" key="2">
    <source>
        <dbReference type="ARBA" id="ARBA00004533"/>
    </source>
</evidence>
<dbReference type="EMBL" id="MOBU01000031">
    <property type="protein sequence ID" value="RON60788.1"/>
    <property type="molecule type" value="Genomic_DNA"/>
</dbReference>
<dbReference type="Pfam" id="PF00990">
    <property type="entry name" value="GGDEF"/>
    <property type="match status" value="1"/>
</dbReference>
<dbReference type="GO" id="GO:0005886">
    <property type="term" value="C:plasma membrane"/>
    <property type="evidence" value="ECO:0007669"/>
    <property type="project" value="UniProtKB-SubCell"/>
</dbReference>
<dbReference type="InterPro" id="IPR000014">
    <property type="entry name" value="PAS"/>
</dbReference>
<dbReference type="InterPro" id="IPR000160">
    <property type="entry name" value="GGDEF_dom"/>
</dbReference>
<sequence>MNPPIKPLKSGSFLLGLSTCLALSLGITAVLIWIPDPTPANFYVELALGFQTLFLGGLCVATRRRQRQSQAQFNELIAQKNQISFLNARITNLINAATQVAVVTTDPQGRIKLFSEGAQALFGFNRAEVQGLNNVELLHVKDEIDARRQQLTDPALLALPDKQLICQLSTDEQGSSTATEWTYQRKDGSQFTGELRHARFSDASNGEIEHISVIIDVSERIELLNRVRESKALLTRLTQRIPNVLYQYHLRAPGDGYFSFCSPSIEEVFELKAEAVIGVNFAGNPLFQRLHPDDLHMLRAATVKSVETGEGWKCDFRVVLPIKGVRCLRGKAYAERQADQTFIWYGSFSDITELKAREEELRVLAITDELTGVYNRRHFMRTLEQWVDQGQRYAAQFSLIVFDLDHFKSINDRFGHEVGDRVLQQTCAVISERLRASDVFCRVGGEELAILCPFTSLEGAEQLADGLCQTLADHQNEIAGRVTASFGVAAWQADLSVEELLRRADQASYRAKQNGRNQVICA</sequence>
<gene>
    <name evidence="9" type="ORF">BK671_25510</name>
</gene>
<evidence type="ECO:0000313" key="10">
    <source>
        <dbReference type="Proteomes" id="UP000285757"/>
    </source>
</evidence>
<dbReference type="InterPro" id="IPR035965">
    <property type="entry name" value="PAS-like_dom_sf"/>
</dbReference>
<dbReference type="EC" id="2.7.7.65" evidence="3"/>
<dbReference type="SUPFAM" id="SSF55785">
    <property type="entry name" value="PYP-like sensor domain (PAS domain)"/>
    <property type="match status" value="2"/>
</dbReference>
<dbReference type="InterPro" id="IPR050469">
    <property type="entry name" value="Diguanylate_Cyclase"/>
</dbReference>
<comment type="caution">
    <text evidence="9">The sequence shown here is derived from an EMBL/GenBank/DDBJ whole genome shotgun (WGS) entry which is preliminary data.</text>
</comment>
<evidence type="ECO:0000256" key="4">
    <source>
        <dbReference type="ARBA" id="ARBA00034247"/>
    </source>
</evidence>
<dbReference type="PROSITE" id="PS50112">
    <property type="entry name" value="PAS"/>
    <property type="match status" value="2"/>
</dbReference>
<feature type="domain" description="PAS" evidence="6">
    <location>
        <begin position="255"/>
        <end position="309"/>
    </location>
</feature>
<feature type="domain" description="GGDEF" evidence="8">
    <location>
        <begin position="395"/>
        <end position="522"/>
    </location>
</feature>
<reference evidence="9 10" key="1">
    <citation type="submission" date="2016-10" db="EMBL/GenBank/DDBJ databases">
        <title>Comparative genome analysis of multiple Pseudomonas spp. focuses on biocontrol and plant growth promoting traits.</title>
        <authorList>
            <person name="Tao X.-Y."/>
            <person name="Taylor C.G."/>
        </authorList>
    </citation>
    <scope>NUCLEOTIDE SEQUENCE [LARGE SCALE GENOMIC DNA]</scope>
    <source>
        <strain evidence="9 10">24D3</strain>
    </source>
</reference>
<evidence type="ECO:0000259" key="6">
    <source>
        <dbReference type="PROSITE" id="PS50112"/>
    </source>
</evidence>
<proteinExistence type="predicted"/>
<feature type="domain" description="PAC" evidence="7">
    <location>
        <begin position="177"/>
        <end position="229"/>
    </location>
</feature>
<dbReference type="GO" id="GO:0052621">
    <property type="term" value="F:diguanylate cyclase activity"/>
    <property type="evidence" value="ECO:0007669"/>
    <property type="project" value="UniProtKB-EC"/>
</dbReference>
<feature type="transmembrane region" description="Helical" evidence="5">
    <location>
        <begin position="12"/>
        <end position="34"/>
    </location>
</feature>
<evidence type="ECO:0000313" key="9">
    <source>
        <dbReference type="EMBL" id="RON60788.1"/>
    </source>
</evidence>
<evidence type="ECO:0000256" key="3">
    <source>
        <dbReference type="ARBA" id="ARBA00012528"/>
    </source>
</evidence>
<evidence type="ECO:0000256" key="5">
    <source>
        <dbReference type="SAM" id="Phobius"/>
    </source>
</evidence>
<keyword evidence="5" id="KW-0812">Transmembrane</keyword>